<dbReference type="NCBIfam" id="NF003670">
    <property type="entry name" value="PRK05293.1"/>
    <property type="match status" value="1"/>
</dbReference>
<dbReference type="CDD" id="cd04651">
    <property type="entry name" value="LbH_G1P_AT_C"/>
    <property type="match status" value="1"/>
</dbReference>
<dbReference type="InterPro" id="IPR011004">
    <property type="entry name" value="Trimer_LpxA-like_sf"/>
</dbReference>
<name>A0A2V3WGV8_9BACI</name>
<evidence type="ECO:0000256" key="1">
    <source>
        <dbReference type="ARBA" id="ARBA00010443"/>
    </source>
</evidence>
<protein>
    <recommendedName>
        <fullName evidence="9">Glucose-1-phosphate adenylyltransferase</fullName>
        <ecNumber evidence="9">2.7.7.27</ecNumber>
    </recommendedName>
    <alternativeName>
        <fullName evidence="9">ADP-glucose pyrophosphorylase</fullName>
        <shortName evidence="9">ADPGlc PPase</shortName>
    </alternativeName>
    <alternativeName>
        <fullName evidence="9">ADP-glucose synthase</fullName>
    </alternativeName>
</protein>
<keyword evidence="4 9" id="KW-0548">Nucleotidyltransferase</keyword>
<evidence type="ECO:0000259" key="10">
    <source>
        <dbReference type="Pfam" id="PF00483"/>
    </source>
</evidence>
<comment type="subunit">
    <text evidence="9">Homotetramer.</text>
</comment>
<comment type="function">
    <text evidence="9">Involved in the biosynthesis of ADP-glucose, a building block required for the elongation reactions to produce glycogen. Catalyzes the reaction between ATP and alpha-D-glucose 1-phosphate (G1P) to produce pyrophosphate and ADP-Glc.</text>
</comment>
<evidence type="ECO:0000256" key="4">
    <source>
        <dbReference type="ARBA" id="ARBA00022695"/>
    </source>
</evidence>
<dbReference type="Gene3D" id="2.160.10.10">
    <property type="entry name" value="Hexapeptide repeat proteins"/>
    <property type="match status" value="1"/>
</dbReference>
<dbReference type="InterPro" id="IPR005836">
    <property type="entry name" value="ADP_Glu_pyroP_CS"/>
</dbReference>
<feature type="binding site" evidence="9">
    <location>
        <begin position="180"/>
        <end position="181"/>
    </location>
    <ligand>
        <name>alpha-D-glucose 1-phosphate</name>
        <dbReference type="ChEBI" id="CHEBI:58601"/>
    </ligand>
</feature>
<comment type="catalytic activity">
    <reaction evidence="9">
        <text>alpha-D-glucose 1-phosphate + ATP + H(+) = ADP-alpha-D-glucose + diphosphate</text>
        <dbReference type="Rhea" id="RHEA:12120"/>
        <dbReference type="ChEBI" id="CHEBI:15378"/>
        <dbReference type="ChEBI" id="CHEBI:30616"/>
        <dbReference type="ChEBI" id="CHEBI:33019"/>
        <dbReference type="ChEBI" id="CHEBI:57498"/>
        <dbReference type="ChEBI" id="CHEBI:58601"/>
        <dbReference type="EC" id="2.7.7.27"/>
    </reaction>
</comment>
<comment type="similarity">
    <text evidence="1 9">Belongs to the bacterial/plant glucose-1-phosphate adenylyltransferase family.</text>
</comment>
<dbReference type="GO" id="GO:0005524">
    <property type="term" value="F:ATP binding"/>
    <property type="evidence" value="ECO:0007669"/>
    <property type="project" value="UniProtKB-KW"/>
</dbReference>
<dbReference type="Proteomes" id="UP000247922">
    <property type="component" value="Unassembled WGS sequence"/>
</dbReference>
<dbReference type="PROSITE" id="PS00809">
    <property type="entry name" value="ADP_GLC_PYROPHOSPH_2"/>
    <property type="match status" value="1"/>
</dbReference>
<dbReference type="SUPFAM" id="SSF51161">
    <property type="entry name" value="Trimeric LpxA-like enzymes"/>
    <property type="match status" value="1"/>
</dbReference>
<dbReference type="RefSeq" id="WP_110250186.1">
    <property type="nucleotide sequence ID" value="NZ_QJJR01000001.1"/>
</dbReference>
<dbReference type="InterPro" id="IPR056818">
    <property type="entry name" value="GlmU/GlgC-like_hexapep"/>
</dbReference>
<dbReference type="EMBL" id="QJJR01000001">
    <property type="protein sequence ID" value="PXW93089.1"/>
    <property type="molecule type" value="Genomic_DNA"/>
</dbReference>
<evidence type="ECO:0000259" key="11">
    <source>
        <dbReference type="Pfam" id="PF24894"/>
    </source>
</evidence>
<comment type="caution">
    <text evidence="12">The sequence shown here is derived from an EMBL/GenBank/DDBJ whole genome shotgun (WGS) entry which is preliminary data.</text>
</comment>
<dbReference type="GO" id="GO:0005978">
    <property type="term" value="P:glycogen biosynthetic process"/>
    <property type="evidence" value="ECO:0007669"/>
    <property type="project" value="UniProtKB-UniRule"/>
</dbReference>
<dbReference type="OrthoDB" id="9801810at2"/>
<dbReference type="EC" id="2.7.7.27" evidence="9"/>
<dbReference type="InterPro" id="IPR011831">
    <property type="entry name" value="ADP-Glc_PPase"/>
</dbReference>
<dbReference type="PANTHER" id="PTHR43523:SF2">
    <property type="entry name" value="GLUCOSE-1-PHOSPHATE ADENYLYLTRANSFERASE"/>
    <property type="match status" value="1"/>
</dbReference>
<dbReference type="CDD" id="cd02508">
    <property type="entry name" value="ADP_Glucose_PP"/>
    <property type="match status" value="1"/>
</dbReference>
<evidence type="ECO:0000256" key="2">
    <source>
        <dbReference type="ARBA" id="ARBA00022600"/>
    </source>
</evidence>
<keyword evidence="3 9" id="KW-0808">Transferase</keyword>
<keyword evidence="5 9" id="KW-0547">Nucleotide-binding</keyword>
<keyword evidence="13" id="KW-1185">Reference proteome</keyword>
<dbReference type="InterPro" id="IPR029044">
    <property type="entry name" value="Nucleotide-diphossugar_trans"/>
</dbReference>
<feature type="domain" description="Nucleotidyl transferase" evidence="10">
    <location>
        <begin position="8"/>
        <end position="261"/>
    </location>
</feature>
<feature type="domain" description="Glucose-1-phosphate adenylyltransferase/Bifunctional protein GlmU-like C-terminal hexapeptide" evidence="11">
    <location>
        <begin position="289"/>
        <end position="368"/>
    </location>
</feature>
<comment type="pathway">
    <text evidence="9">Glycan biosynthesis; glycogen biosynthesis.</text>
</comment>
<dbReference type="PANTHER" id="PTHR43523">
    <property type="entry name" value="GLUCOSE-1-PHOSPHATE ADENYLYLTRANSFERASE-RELATED"/>
    <property type="match status" value="1"/>
</dbReference>
<proteinExistence type="inferred from homology"/>
<evidence type="ECO:0000256" key="6">
    <source>
        <dbReference type="ARBA" id="ARBA00022840"/>
    </source>
</evidence>
<dbReference type="SUPFAM" id="SSF53448">
    <property type="entry name" value="Nucleotide-diphospho-sugar transferases"/>
    <property type="match status" value="1"/>
</dbReference>
<dbReference type="AlphaFoldDB" id="A0A2V3WGV8"/>
<reference evidence="12 13" key="1">
    <citation type="submission" date="2018-05" db="EMBL/GenBank/DDBJ databases">
        <title>Genomic Encyclopedia of Type Strains, Phase IV (KMG-IV): sequencing the most valuable type-strain genomes for metagenomic binning, comparative biology and taxonomic classification.</title>
        <authorList>
            <person name="Goeker M."/>
        </authorList>
    </citation>
    <scope>NUCLEOTIDE SEQUENCE [LARGE SCALE GENOMIC DNA]</scope>
    <source>
        <strain evidence="12 13">DSM 22440</strain>
    </source>
</reference>
<dbReference type="HAMAP" id="MF_00624">
    <property type="entry name" value="GlgC"/>
    <property type="match status" value="1"/>
</dbReference>
<dbReference type="UniPathway" id="UPA00164"/>
<evidence type="ECO:0000256" key="5">
    <source>
        <dbReference type="ARBA" id="ARBA00022741"/>
    </source>
</evidence>
<dbReference type="Pfam" id="PF00483">
    <property type="entry name" value="NTP_transferase"/>
    <property type="match status" value="1"/>
</dbReference>
<evidence type="ECO:0000256" key="8">
    <source>
        <dbReference type="ARBA" id="ARBA00023277"/>
    </source>
</evidence>
<feature type="binding site" evidence="9">
    <location>
        <position position="165"/>
    </location>
    <ligand>
        <name>alpha-D-glucose 1-phosphate</name>
        <dbReference type="ChEBI" id="CHEBI:58601"/>
    </ligand>
</feature>
<dbReference type="NCBIfam" id="TIGR02091">
    <property type="entry name" value="glgC"/>
    <property type="match status" value="1"/>
</dbReference>
<feature type="binding site" evidence="9">
    <location>
        <position position="100"/>
    </location>
    <ligand>
        <name>alpha-D-glucose 1-phosphate</name>
        <dbReference type="ChEBI" id="CHEBI:58601"/>
    </ligand>
</feature>
<sequence length="376" mass="42936">MKKTDAIAMLLAGGQGTRLEDLTLKNAKPGVMFGGKYRIIDFSLSNCFHSEIYTVGVMTQYKPLLLNRYIGNGNAWALDKVNQGAYILPPYMREDHAEWYRGTADAVYQNFEFIEMYDPEYVVILSGDHIYQMNYRPMIEQAKEKDADLTICVRTVPWEETFRFGIVDTNEEMRIVDFQEKPKDAKNNMASMGIYVFKWSVLKEALEKDHYDDASQKDFGHDVIPRLLNEEKNIFAYLFDGYWRDVGTVDSYYQANMDLLDQRDDLDLTKDKLRVYSNNENREPHFVTKEANVSNSLIADGSYIAGTVKHSVLSRDVIVEEGAVVEDAILFGNVRIKKGAVVTRTIVSYNVVVDENEIVGQKDSENVTLYTGEASS</sequence>
<keyword evidence="8 9" id="KW-0119">Carbohydrate metabolism</keyword>
<evidence type="ECO:0000313" key="12">
    <source>
        <dbReference type="EMBL" id="PXW93089.1"/>
    </source>
</evidence>
<feature type="site" description="Could play a key role in the communication between the regulatory and the substrate sites" evidence="9">
    <location>
        <position position="99"/>
    </location>
</feature>
<evidence type="ECO:0000313" key="13">
    <source>
        <dbReference type="Proteomes" id="UP000247922"/>
    </source>
</evidence>
<dbReference type="InterPro" id="IPR005835">
    <property type="entry name" value="NTP_transferase_dom"/>
</dbReference>
<organism evidence="12 13">
    <name type="scientific">Streptohalobacillus salinus</name>
    <dbReference type="NCBI Taxonomy" id="621096"/>
    <lineage>
        <taxon>Bacteria</taxon>
        <taxon>Bacillati</taxon>
        <taxon>Bacillota</taxon>
        <taxon>Bacilli</taxon>
        <taxon>Bacillales</taxon>
        <taxon>Bacillaceae</taxon>
        <taxon>Streptohalobacillus</taxon>
    </lineage>
</organism>
<feature type="binding site" evidence="9">
    <location>
        <position position="191"/>
    </location>
    <ligand>
        <name>alpha-D-glucose 1-phosphate</name>
        <dbReference type="ChEBI" id="CHEBI:58601"/>
    </ligand>
</feature>
<dbReference type="PROSITE" id="PS00810">
    <property type="entry name" value="ADP_GLC_PYROPHOSPH_3"/>
    <property type="match status" value="1"/>
</dbReference>
<dbReference type="Gene3D" id="3.90.550.10">
    <property type="entry name" value="Spore Coat Polysaccharide Biosynthesis Protein SpsA, Chain A"/>
    <property type="match status" value="1"/>
</dbReference>
<feature type="site" description="Could play a key role in the communication between the regulatory and the substrate sites" evidence="9">
    <location>
        <position position="60"/>
    </location>
</feature>
<dbReference type="GO" id="GO:0008878">
    <property type="term" value="F:glucose-1-phosphate adenylyltransferase activity"/>
    <property type="evidence" value="ECO:0007669"/>
    <property type="project" value="UniProtKB-UniRule"/>
</dbReference>
<keyword evidence="7 9" id="KW-0320">Glycogen biosynthesis</keyword>
<evidence type="ECO:0000256" key="7">
    <source>
        <dbReference type="ARBA" id="ARBA00023056"/>
    </source>
</evidence>
<gene>
    <name evidence="9" type="primary">glgC</name>
    <name evidence="12" type="ORF">DES38_101172</name>
</gene>
<dbReference type="InterPro" id="IPR023049">
    <property type="entry name" value="GlgC_bac"/>
</dbReference>
<dbReference type="Pfam" id="PF24894">
    <property type="entry name" value="Hexapep_GlmU"/>
    <property type="match status" value="1"/>
</dbReference>
<accession>A0A2V3WGV8</accession>
<keyword evidence="6 9" id="KW-0067">ATP-binding</keyword>
<evidence type="ECO:0000256" key="3">
    <source>
        <dbReference type="ARBA" id="ARBA00022679"/>
    </source>
</evidence>
<keyword evidence="2 9" id="KW-0321">Glycogen metabolism</keyword>
<evidence type="ECO:0000256" key="9">
    <source>
        <dbReference type="HAMAP-Rule" id="MF_00624"/>
    </source>
</evidence>